<dbReference type="AlphaFoldDB" id="A0A2H6K6S8"/>
<gene>
    <name evidence="1" type="ORF">BOVATA_001750</name>
</gene>
<reference evidence="1 2" key="1">
    <citation type="journal article" date="2017" name="BMC Genomics">
        <title>Whole-genome assembly of Babesia ovata and comparative genomics between closely related pathogens.</title>
        <authorList>
            <person name="Yamagishi J."/>
            <person name="Asada M."/>
            <person name="Hakimi H."/>
            <person name="Tanaka T.Q."/>
            <person name="Sugimoto C."/>
            <person name="Kawazu S."/>
        </authorList>
    </citation>
    <scope>NUCLEOTIDE SEQUENCE [LARGE SCALE GENOMIC DNA]</scope>
    <source>
        <strain evidence="1 2">Miyake</strain>
    </source>
</reference>
<accession>A0A2H6K6S8</accession>
<protein>
    <submittedName>
        <fullName evidence="1">Uncharacterized protein</fullName>
    </submittedName>
</protein>
<evidence type="ECO:0000313" key="2">
    <source>
        <dbReference type="Proteomes" id="UP000236319"/>
    </source>
</evidence>
<dbReference type="EMBL" id="BDSA01000001">
    <property type="protein sequence ID" value="GBE58682.1"/>
    <property type="molecule type" value="Genomic_DNA"/>
</dbReference>
<dbReference type="RefSeq" id="XP_028864925.1">
    <property type="nucleotide sequence ID" value="XM_029009092.1"/>
</dbReference>
<evidence type="ECO:0000313" key="1">
    <source>
        <dbReference type="EMBL" id="GBE58682.1"/>
    </source>
</evidence>
<sequence length="133" mass="14476">MSDTAAFETSAGATVSVVSSPRTFALAFARASHVEPLVRLEEVGVGRAVILLAEAHQPAEQVYFRVDVRRRVDVGRDVLGVAECDLHAHDVAHKQACLCLHQVYVQQQRLVLERLNLLLQPIECAKGSGVVPP</sequence>
<proteinExistence type="predicted"/>
<name>A0A2H6K6S8_9APIC</name>
<keyword evidence="2" id="KW-1185">Reference proteome</keyword>
<organism evidence="1 2">
    <name type="scientific">Babesia ovata</name>
    <dbReference type="NCBI Taxonomy" id="189622"/>
    <lineage>
        <taxon>Eukaryota</taxon>
        <taxon>Sar</taxon>
        <taxon>Alveolata</taxon>
        <taxon>Apicomplexa</taxon>
        <taxon>Aconoidasida</taxon>
        <taxon>Piroplasmida</taxon>
        <taxon>Babesiidae</taxon>
        <taxon>Babesia</taxon>
    </lineage>
</organism>
<dbReference type="OrthoDB" id="10678144at2759"/>
<dbReference type="Proteomes" id="UP000236319">
    <property type="component" value="Unassembled WGS sequence"/>
</dbReference>
<comment type="caution">
    <text evidence="1">The sequence shown here is derived from an EMBL/GenBank/DDBJ whole genome shotgun (WGS) entry which is preliminary data.</text>
</comment>
<dbReference type="GeneID" id="39872452"/>
<dbReference type="VEuPathDB" id="PiroplasmaDB:BOVATA_001750"/>